<evidence type="ECO:0000259" key="1">
    <source>
        <dbReference type="PROSITE" id="PS51186"/>
    </source>
</evidence>
<dbReference type="InterPro" id="IPR000182">
    <property type="entry name" value="GNAT_dom"/>
</dbReference>
<accession>A0A420WMX7</accession>
<protein>
    <submittedName>
        <fullName evidence="2">Aminoglycoside 3-N-acetyltransferase I</fullName>
    </submittedName>
</protein>
<dbReference type="Proteomes" id="UP000277424">
    <property type="component" value="Unassembled WGS sequence"/>
</dbReference>
<organism evidence="2 3">
    <name type="scientific">Oceanibaculum indicum</name>
    <dbReference type="NCBI Taxonomy" id="526216"/>
    <lineage>
        <taxon>Bacteria</taxon>
        <taxon>Pseudomonadati</taxon>
        <taxon>Pseudomonadota</taxon>
        <taxon>Alphaproteobacteria</taxon>
        <taxon>Rhodospirillales</taxon>
        <taxon>Oceanibaculaceae</taxon>
        <taxon>Oceanibaculum</taxon>
    </lineage>
</organism>
<dbReference type="InterPro" id="IPR016181">
    <property type="entry name" value="Acyl_CoA_acyltransferase"/>
</dbReference>
<dbReference type="Gene3D" id="3.40.630.30">
    <property type="match status" value="1"/>
</dbReference>
<feature type="domain" description="N-acetyltransferase" evidence="1">
    <location>
        <begin position="13"/>
        <end position="153"/>
    </location>
</feature>
<dbReference type="AlphaFoldDB" id="A0A420WMX7"/>
<reference evidence="2 3" key="1">
    <citation type="submission" date="2018-10" db="EMBL/GenBank/DDBJ databases">
        <title>Comparative analysis of microorganisms from saline springs in Andes Mountain Range, Colombia.</title>
        <authorList>
            <person name="Rubin E."/>
        </authorList>
    </citation>
    <scope>NUCLEOTIDE SEQUENCE [LARGE SCALE GENOMIC DNA]</scope>
    <source>
        <strain evidence="2 3">USBA 36</strain>
    </source>
</reference>
<dbReference type="PANTHER" id="PTHR43072">
    <property type="entry name" value="N-ACETYLTRANSFERASE"/>
    <property type="match status" value="1"/>
</dbReference>
<dbReference type="NCBIfam" id="NF033083">
    <property type="entry name" value="AAC_3_I"/>
    <property type="match status" value="1"/>
</dbReference>
<dbReference type="RefSeq" id="WP_121216703.1">
    <property type="nucleotide sequence ID" value="NZ_RBIG01000001.1"/>
</dbReference>
<proteinExistence type="predicted"/>
<comment type="caution">
    <text evidence="2">The sequence shown here is derived from an EMBL/GenBank/DDBJ whole genome shotgun (WGS) entry which is preliminary data.</text>
</comment>
<sequence>MIEIQRLAAGDEALFRKLNIVFAAAFDDQESYAAKPPSDAYLTRLLSKDHVLVLVATDGSEVVGGLVAYELEKFEQERSEIYIYDLAVTEAYRRQEIATALIGKLREIAAGRGTWVIYVQADYGDDPAVALYTKLGTREDVMHFDIPVQKTATA</sequence>
<dbReference type="SUPFAM" id="SSF55729">
    <property type="entry name" value="Acyl-CoA N-acyltransferases (Nat)"/>
    <property type="match status" value="1"/>
</dbReference>
<dbReference type="GO" id="GO:0016747">
    <property type="term" value="F:acyltransferase activity, transferring groups other than amino-acyl groups"/>
    <property type="evidence" value="ECO:0007669"/>
    <property type="project" value="InterPro"/>
</dbReference>
<dbReference type="EMBL" id="RBIG01000001">
    <property type="protein sequence ID" value="RKQ72339.1"/>
    <property type="molecule type" value="Genomic_DNA"/>
</dbReference>
<dbReference type="PROSITE" id="PS51186">
    <property type="entry name" value="GNAT"/>
    <property type="match status" value="1"/>
</dbReference>
<dbReference type="Pfam" id="PF00583">
    <property type="entry name" value="Acetyltransf_1"/>
    <property type="match status" value="1"/>
</dbReference>
<dbReference type="OrthoDB" id="9796129at2"/>
<name>A0A420WMX7_9PROT</name>
<keyword evidence="2" id="KW-0808">Transferase</keyword>
<dbReference type="CDD" id="cd04301">
    <property type="entry name" value="NAT_SF"/>
    <property type="match status" value="1"/>
</dbReference>
<evidence type="ECO:0000313" key="2">
    <source>
        <dbReference type="EMBL" id="RKQ72339.1"/>
    </source>
</evidence>
<gene>
    <name evidence="2" type="ORF">BCL74_0103</name>
</gene>
<evidence type="ECO:0000313" key="3">
    <source>
        <dbReference type="Proteomes" id="UP000277424"/>
    </source>
</evidence>